<comment type="function">
    <text evidence="8">Ligates lysine onto the cytidine present at position 34 of the AUA codon-specific tRNA(Ile) that contains the anticodon CAU, in an ATP-dependent manner. Cytidine is converted to lysidine, thus changing the amino acid specificity of the tRNA from methionine to isoleucine.</text>
</comment>
<comment type="subcellular location">
    <subcellularLocation>
        <location evidence="1 8">Cytoplasm</location>
    </subcellularLocation>
</comment>
<dbReference type="InterPro" id="IPR012094">
    <property type="entry name" value="tRNA_Ile_lys_synt"/>
</dbReference>
<dbReference type="SUPFAM" id="SSF82829">
    <property type="entry name" value="MesJ substrate recognition domain-like"/>
    <property type="match status" value="1"/>
</dbReference>
<dbReference type="Pfam" id="PF11734">
    <property type="entry name" value="TilS_C"/>
    <property type="match status" value="1"/>
</dbReference>
<dbReference type="CDD" id="cd01992">
    <property type="entry name" value="TilS_N"/>
    <property type="match status" value="1"/>
</dbReference>
<feature type="binding site" evidence="8">
    <location>
        <begin position="21"/>
        <end position="26"/>
    </location>
    <ligand>
        <name>ATP</name>
        <dbReference type="ChEBI" id="CHEBI:30616"/>
    </ligand>
</feature>
<comment type="domain">
    <text evidence="8">The N-terminal region contains the highly conserved SGGXDS motif, predicted to be a P-loop motif involved in ATP binding.</text>
</comment>
<keyword evidence="5 8" id="KW-0547">Nucleotide-binding</keyword>
<organism evidence="10 11">
    <name type="scientific">Buchnera aphidicola</name>
    <name type="common">Cinara kochiana kochiana</name>
    <dbReference type="NCBI Taxonomy" id="2518976"/>
    <lineage>
        <taxon>Bacteria</taxon>
        <taxon>Pseudomonadati</taxon>
        <taxon>Pseudomonadota</taxon>
        <taxon>Gammaproteobacteria</taxon>
        <taxon>Enterobacterales</taxon>
        <taxon>Erwiniaceae</taxon>
        <taxon>Buchnera</taxon>
    </lineage>
</organism>
<dbReference type="AlphaFoldDB" id="A0A451D594"/>
<dbReference type="HAMAP" id="MF_01161">
    <property type="entry name" value="tRNA_Ile_lys_synt"/>
    <property type="match status" value="1"/>
</dbReference>
<evidence type="ECO:0000256" key="6">
    <source>
        <dbReference type="ARBA" id="ARBA00022840"/>
    </source>
</evidence>
<proteinExistence type="inferred from homology"/>
<comment type="similarity">
    <text evidence="8">Belongs to the tRNA(Ile)-lysidine synthase family.</text>
</comment>
<evidence type="ECO:0000313" key="11">
    <source>
        <dbReference type="Proteomes" id="UP000294380"/>
    </source>
</evidence>
<keyword evidence="2 8" id="KW-0963">Cytoplasm</keyword>
<dbReference type="Proteomes" id="UP000294380">
    <property type="component" value="Chromosome"/>
</dbReference>
<dbReference type="EMBL" id="LR217707">
    <property type="protein sequence ID" value="VFP80998.1"/>
    <property type="molecule type" value="Genomic_DNA"/>
</dbReference>
<evidence type="ECO:0000256" key="4">
    <source>
        <dbReference type="ARBA" id="ARBA00022694"/>
    </source>
</evidence>
<evidence type="ECO:0000259" key="9">
    <source>
        <dbReference type="SMART" id="SM00977"/>
    </source>
</evidence>
<dbReference type="GO" id="GO:0032267">
    <property type="term" value="F:tRNA(Ile)-lysidine synthase activity"/>
    <property type="evidence" value="ECO:0007669"/>
    <property type="project" value="UniProtKB-EC"/>
</dbReference>
<feature type="domain" description="Lysidine-tRNA(Ile) synthetase C-terminal" evidence="9">
    <location>
        <begin position="367"/>
        <end position="436"/>
    </location>
</feature>
<dbReference type="InterPro" id="IPR012795">
    <property type="entry name" value="tRNA_Ile_lys_synt_N"/>
</dbReference>
<keyword evidence="3 8" id="KW-0436">Ligase</keyword>
<dbReference type="Gene3D" id="3.40.50.620">
    <property type="entry name" value="HUPs"/>
    <property type="match status" value="1"/>
</dbReference>
<evidence type="ECO:0000313" key="10">
    <source>
        <dbReference type="EMBL" id="VFP80998.1"/>
    </source>
</evidence>
<dbReference type="EC" id="6.3.4.19" evidence="8"/>
<gene>
    <name evidence="8 10" type="primary">tilS</name>
    <name evidence="10" type="ORF">BUCIKOCA2762_078</name>
</gene>
<evidence type="ECO:0000256" key="3">
    <source>
        <dbReference type="ARBA" id="ARBA00022598"/>
    </source>
</evidence>
<dbReference type="SUPFAM" id="SSF56037">
    <property type="entry name" value="PheT/TilS domain"/>
    <property type="match status" value="1"/>
</dbReference>
<dbReference type="NCBIfam" id="TIGR02433">
    <property type="entry name" value="lysidine_TilS_C"/>
    <property type="match status" value="1"/>
</dbReference>
<dbReference type="InterPro" id="IPR012796">
    <property type="entry name" value="Lysidine-tRNA-synth_C"/>
</dbReference>
<sequence>MFIQKLFLKYPQQKYFLLALSGGVDSIVLFTQLITYKKKNPNIKIRVIHINHNLHLHSIKSQKYCEKICKKNNVHIIIDNINIPQKNKYGIEGYARIERLKIFKKYLLPKEILLTAHNLNDQCENIFLSLKRRAGICGLSGISYTSVYNDMKIVRPLIYTQKKKIISWAKSKQLIWIEDESNKHIKYDRNFLRNIILSKIYKRWPSFLKNCTKSMKILANEHKSLDFFILRFIKKNTFSDGSLYLIKFNQFKKEVKLSILKKWLIINDIIPTYNILLRIYKEIIINKNYFNKKIIFNNREIRRFKETIYYIVPQKNITDIIINWKNVLKPVILPNKLGILVSKKKNYKNQKIISTYKIPFPEKNTLINICFYIKKKYVYANQTIYIKKIWQKYNIPPWLRHSVPLLFYNKQLIAGIGVFVINNHFIQSEKYLKIQWLNKI</sequence>
<dbReference type="PANTHER" id="PTHR43033">
    <property type="entry name" value="TRNA(ILE)-LYSIDINE SYNTHASE-RELATED"/>
    <property type="match status" value="1"/>
</dbReference>
<dbReference type="InterPro" id="IPR011063">
    <property type="entry name" value="TilS/TtcA_N"/>
</dbReference>
<name>A0A451D594_9GAMM</name>
<dbReference type="InterPro" id="IPR014729">
    <property type="entry name" value="Rossmann-like_a/b/a_fold"/>
</dbReference>
<dbReference type="NCBIfam" id="TIGR02432">
    <property type="entry name" value="lysidine_TilS_N"/>
    <property type="match status" value="1"/>
</dbReference>
<evidence type="ECO:0000256" key="2">
    <source>
        <dbReference type="ARBA" id="ARBA00022490"/>
    </source>
</evidence>
<dbReference type="Pfam" id="PF01171">
    <property type="entry name" value="ATP_bind_3"/>
    <property type="match status" value="1"/>
</dbReference>
<dbReference type="GO" id="GO:0005524">
    <property type="term" value="F:ATP binding"/>
    <property type="evidence" value="ECO:0007669"/>
    <property type="project" value="UniProtKB-UniRule"/>
</dbReference>
<evidence type="ECO:0000256" key="5">
    <source>
        <dbReference type="ARBA" id="ARBA00022741"/>
    </source>
</evidence>
<evidence type="ECO:0000256" key="1">
    <source>
        <dbReference type="ARBA" id="ARBA00004496"/>
    </source>
</evidence>
<dbReference type="GO" id="GO:0006400">
    <property type="term" value="P:tRNA modification"/>
    <property type="evidence" value="ECO:0007669"/>
    <property type="project" value="UniProtKB-UniRule"/>
</dbReference>
<dbReference type="SMART" id="SM00977">
    <property type="entry name" value="TilS_C"/>
    <property type="match status" value="1"/>
</dbReference>
<evidence type="ECO:0000256" key="8">
    <source>
        <dbReference type="HAMAP-Rule" id="MF_01161"/>
    </source>
</evidence>
<accession>A0A451D594</accession>
<comment type="catalytic activity">
    <reaction evidence="7 8">
        <text>cytidine(34) in tRNA(Ile2) + L-lysine + ATP = lysidine(34) in tRNA(Ile2) + AMP + diphosphate + H(+)</text>
        <dbReference type="Rhea" id="RHEA:43744"/>
        <dbReference type="Rhea" id="RHEA-COMP:10625"/>
        <dbReference type="Rhea" id="RHEA-COMP:10670"/>
        <dbReference type="ChEBI" id="CHEBI:15378"/>
        <dbReference type="ChEBI" id="CHEBI:30616"/>
        <dbReference type="ChEBI" id="CHEBI:32551"/>
        <dbReference type="ChEBI" id="CHEBI:33019"/>
        <dbReference type="ChEBI" id="CHEBI:82748"/>
        <dbReference type="ChEBI" id="CHEBI:83665"/>
        <dbReference type="ChEBI" id="CHEBI:456215"/>
        <dbReference type="EC" id="6.3.4.19"/>
    </reaction>
</comment>
<keyword evidence="6 8" id="KW-0067">ATP-binding</keyword>
<dbReference type="PANTHER" id="PTHR43033:SF1">
    <property type="entry name" value="TRNA(ILE)-LYSIDINE SYNTHASE-RELATED"/>
    <property type="match status" value="1"/>
</dbReference>
<keyword evidence="4 8" id="KW-0819">tRNA processing</keyword>
<evidence type="ECO:0000256" key="7">
    <source>
        <dbReference type="ARBA" id="ARBA00048539"/>
    </source>
</evidence>
<dbReference type="SUPFAM" id="SSF52402">
    <property type="entry name" value="Adenine nucleotide alpha hydrolases-like"/>
    <property type="match status" value="1"/>
</dbReference>
<dbReference type="GO" id="GO:0005737">
    <property type="term" value="C:cytoplasm"/>
    <property type="evidence" value="ECO:0007669"/>
    <property type="project" value="UniProtKB-SubCell"/>
</dbReference>
<protein>
    <recommendedName>
        <fullName evidence="8">tRNA(Ile)-lysidine synthase</fullName>
        <ecNumber evidence="8">6.3.4.19</ecNumber>
    </recommendedName>
    <alternativeName>
        <fullName evidence="8">tRNA(Ile)-2-lysyl-cytidine synthase</fullName>
    </alternativeName>
    <alternativeName>
        <fullName evidence="8">tRNA(Ile)-lysidine synthetase</fullName>
    </alternativeName>
</protein>
<reference evidence="10 11" key="1">
    <citation type="submission" date="2019-02" db="EMBL/GenBank/DDBJ databases">
        <authorList>
            <person name="Manzano-Marin A."/>
            <person name="Manzano-Marin A."/>
        </authorList>
    </citation>
    <scope>NUCLEOTIDE SEQUENCE [LARGE SCALE GENOMIC DNA]</scope>
    <source>
        <strain evidence="10 11">BuCikochiana</strain>
    </source>
</reference>